<feature type="non-terminal residue" evidence="1">
    <location>
        <position position="1"/>
    </location>
</feature>
<dbReference type="Proteomes" id="UP000008237">
    <property type="component" value="Unassembled WGS sequence"/>
</dbReference>
<keyword evidence="1" id="KW-0489">Methyltransferase</keyword>
<dbReference type="InterPro" id="IPR036397">
    <property type="entry name" value="RNaseH_sf"/>
</dbReference>
<dbReference type="InterPro" id="IPR052709">
    <property type="entry name" value="Transposase-MT_Hybrid"/>
</dbReference>
<reference evidence="1 2" key="1">
    <citation type="journal article" date="2010" name="Science">
        <title>Genomic comparison of the ants Camponotus floridanus and Harpegnathos saltator.</title>
        <authorList>
            <person name="Bonasio R."/>
            <person name="Zhang G."/>
            <person name="Ye C."/>
            <person name="Mutti N.S."/>
            <person name="Fang X."/>
            <person name="Qin N."/>
            <person name="Donahue G."/>
            <person name="Yang P."/>
            <person name="Li Q."/>
            <person name="Li C."/>
            <person name="Zhang P."/>
            <person name="Huang Z."/>
            <person name="Berger S.L."/>
            <person name="Reinberg D."/>
            <person name="Wang J."/>
            <person name="Liebig J."/>
        </authorList>
    </citation>
    <scope>NUCLEOTIDE SEQUENCE [LARGE SCALE GENOMIC DNA]</scope>
    <source>
        <strain evidence="1 2">R22 G/1</strain>
    </source>
</reference>
<organism evidence="2">
    <name type="scientific">Harpegnathos saltator</name>
    <name type="common">Jerdon's jumping ant</name>
    <dbReference type="NCBI Taxonomy" id="610380"/>
    <lineage>
        <taxon>Eukaryota</taxon>
        <taxon>Metazoa</taxon>
        <taxon>Ecdysozoa</taxon>
        <taxon>Arthropoda</taxon>
        <taxon>Hexapoda</taxon>
        <taxon>Insecta</taxon>
        <taxon>Pterygota</taxon>
        <taxon>Neoptera</taxon>
        <taxon>Endopterygota</taxon>
        <taxon>Hymenoptera</taxon>
        <taxon>Apocrita</taxon>
        <taxon>Aculeata</taxon>
        <taxon>Formicoidea</taxon>
        <taxon>Formicidae</taxon>
        <taxon>Ponerinae</taxon>
        <taxon>Ponerini</taxon>
        <taxon>Harpegnathos</taxon>
    </lineage>
</organism>
<keyword evidence="2" id="KW-1185">Reference proteome</keyword>
<proteinExistence type="predicted"/>
<name>E2BH57_HARSA</name>
<accession>E2BH57</accession>
<gene>
    <name evidence="1" type="ORF">EAI_17318</name>
</gene>
<feature type="non-terminal residue" evidence="1">
    <location>
        <position position="77"/>
    </location>
</feature>
<dbReference type="Gene3D" id="3.30.420.10">
    <property type="entry name" value="Ribonuclease H-like superfamily/Ribonuclease H"/>
    <property type="match status" value="1"/>
</dbReference>
<evidence type="ECO:0000313" key="1">
    <source>
        <dbReference type="EMBL" id="EFN84978.1"/>
    </source>
</evidence>
<protein>
    <submittedName>
        <fullName evidence="1">Histone-lysine N-methyltransferase SETMAR</fullName>
    </submittedName>
</protein>
<dbReference type="GO" id="GO:0003676">
    <property type="term" value="F:nucleic acid binding"/>
    <property type="evidence" value="ECO:0007669"/>
    <property type="project" value="InterPro"/>
</dbReference>
<dbReference type="PANTHER" id="PTHR46060:SF1">
    <property type="entry name" value="MARINER MOS1 TRANSPOSASE-LIKE PROTEIN"/>
    <property type="match status" value="1"/>
</dbReference>
<dbReference type="GO" id="GO:0008168">
    <property type="term" value="F:methyltransferase activity"/>
    <property type="evidence" value="ECO:0007669"/>
    <property type="project" value="UniProtKB-KW"/>
</dbReference>
<keyword evidence="1" id="KW-0808">Transferase</keyword>
<dbReference type="GO" id="GO:0032259">
    <property type="term" value="P:methylation"/>
    <property type="evidence" value="ECO:0007669"/>
    <property type="project" value="UniProtKB-KW"/>
</dbReference>
<dbReference type="AlphaFoldDB" id="E2BH57"/>
<sequence length="77" mass="9296">KWDVLPHPPYSPDIAPSDYWSFRRMQHDLAGHRQNNGPRWLDGYFEELDDSHCKQDIEAIEHRWEKCIELKGDYVEK</sequence>
<dbReference type="EMBL" id="GL448268">
    <property type="protein sequence ID" value="EFN84978.1"/>
    <property type="molecule type" value="Genomic_DNA"/>
</dbReference>
<evidence type="ECO:0000313" key="2">
    <source>
        <dbReference type="Proteomes" id="UP000008237"/>
    </source>
</evidence>
<dbReference type="InParanoid" id="E2BH57"/>
<dbReference type="PANTHER" id="PTHR46060">
    <property type="entry name" value="MARINER MOS1 TRANSPOSASE-LIKE PROTEIN"/>
    <property type="match status" value="1"/>
</dbReference>